<dbReference type="GO" id="GO:0000272">
    <property type="term" value="P:polysaccharide catabolic process"/>
    <property type="evidence" value="ECO:0007669"/>
    <property type="project" value="InterPro"/>
</dbReference>
<name>A0A3S3RPX3_9BACT</name>
<accession>A0A3S3RPX3</accession>
<dbReference type="InterPro" id="IPR018247">
    <property type="entry name" value="EF_Hand_1_Ca_BS"/>
</dbReference>
<keyword evidence="1" id="KW-0732">Signal</keyword>
<comment type="caution">
    <text evidence="2">The sequence shown here is derived from an EMBL/GenBank/DDBJ whole genome shotgun (WGS) entry which is preliminary data.</text>
</comment>
<evidence type="ECO:0000313" key="2">
    <source>
        <dbReference type="EMBL" id="RWX45022.1"/>
    </source>
</evidence>
<dbReference type="Proteomes" id="UP000287853">
    <property type="component" value="Unassembled WGS sequence"/>
</dbReference>
<dbReference type="PROSITE" id="PS00018">
    <property type="entry name" value="EF_HAND_1"/>
    <property type="match status" value="1"/>
</dbReference>
<dbReference type="Gene3D" id="1.10.1330.10">
    <property type="entry name" value="Dockerin domain"/>
    <property type="match status" value="2"/>
</dbReference>
<gene>
    <name evidence="2" type="ORF">H206_01197</name>
</gene>
<evidence type="ECO:0000256" key="1">
    <source>
        <dbReference type="SAM" id="SignalP"/>
    </source>
</evidence>
<dbReference type="SUPFAM" id="SSF63446">
    <property type="entry name" value="Type I dockerin domain"/>
    <property type="match status" value="1"/>
</dbReference>
<reference evidence="2 3" key="1">
    <citation type="submission" date="2017-01" db="EMBL/GenBank/DDBJ databases">
        <title>The cable genome- insights into the physiology and evolution of filamentous bacteria capable of sulfide oxidation via long distance electron transfer.</title>
        <authorList>
            <person name="Schreiber L."/>
            <person name="Bjerg J.T."/>
            <person name="Boggild A."/>
            <person name="Van De Vossenberg J."/>
            <person name="Meysman F."/>
            <person name="Nielsen L.P."/>
            <person name="Schramm A."/>
            <person name="Kjeldsen K.U."/>
        </authorList>
    </citation>
    <scope>NUCLEOTIDE SEQUENCE [LARGE SCALE GENOMIC DNA]</scope>
    <source>
        <strain evidence="2">MCF</strain>
    </source>
</reference>
<organism evidence="2 3">
    <name type="scientific">Candidatus Electrothrix aarhusensis</name>
    <dbReference type="NCBI Taxonomy" id="1859131"/>
    <lineage>
        <taxon>Bacteria</taxon>
        <taxon>Pseudomonadati</taxon>
        <taxon>Thermodesulfobacteriota</taxon>
        <taxon>Desulfobulbia</taxon>
        <taxon>Desulfobulbales</taxon>
        <taxon>Desulfobulbaceae</taxon>
        <taxon>Candidatus Electrothrix</taxon>
    </lineage>
</organism>
<protein>
    <recommendedName>
        <fullName evidence="4">Dockerin domain-containing protein</fullName>
    </recommendedName>
</protein>
<proteinExistence type="predicted"/>
<dbReference type="EMBL" id="MTKO01000084">
    <property type="protein sequence ID" value="RWX45022.1"/>
    <property type="molecule type" value="Genomic_DNA"/>
</dbReference>
<sequence>MKKRKKGMLLILSLLAVFMSMSPAGAECKKGDANMDGDVDHADLYEIKELLRLGDTCRPVPECADYDGDGSITVFDVRSVLVAISKECVPGDANTSGHLTVADICKVEKMIAHKEYSKCADCNEDGLLNEEDVSCLHSKVY</sequence>
<feature type="chain" id="PRO_5018554833" description="Dockerin domain-containing protein" evidence="1">
    <location>
        <begin position="27"/>
        <end position="141"/>
    </location>
</feature>
<evidence type="ECO:0000313" key="3">
    <source>
        <dbReference type="Proteomes" id="UP000287853"/>
    </source>
</evidence>
<keyword evidence="3" id="KW-1185">Reference proteome</keyword>
<dbReference type="InterPro" id="IPR036439">
    <property type="entry name" value="Dockerin_dom_sf"/>
</dbReference>
<evidence type="ECO:0008006" key="4">
    <source>
        <dbReference type="Google" id="ProtNLM"/>
    </source>
</evidence>
<feature type="signal peptide" evidence="1">
    <location>
        <begin position="1"/>
        <end position="26"/>
    </location>
</feature>
<dbReference type="AlphaFoldDB" id="A0A3S3RPX3"/>